<evidence type="ECO:0000313" key="1">
    <source>
        <dbReference type="EMBL" id="GAL30215.1"/>
    </source>
</evidence>
<dbReference type="Gene3D" id="2.70.98.10">
    <property type="match status" value="1"/>
</dbReference>
<dbReference type="Pfam" id="PF01263">
    <property type="entry name" value="Aldose_epim"/>
    <property type="match status" value="1"/>
</dbReference>
<dbReference type="InterPro" id="IPR011013">
    <property type="entry name" value="Gal_mutarotase_sf_dom"/>
</dbReference>
<keyword evidence="1" id="KW-0413">Isomerase</keyword>
<sequence length="233" mass="25623">MPVSSQHIGQFYNQPVQEVTLSNQSGMSVSILTLGGIIRCLHVPDSDGELKDVVLGYDSLADYAKDIHYMGAIIGRVANRIEGAQFNFNGETIQVDGNAYEGKHCVHGGRFGYHHRVWQIARVDETGDEISLWLVLEDADGEEGFKGNVEVSAKYTLTNTNQLRLDISASSDIASPMSMTAHSYFNLNGHESGSINNHLLHIPSDHALQQKLDRIPNGEIVSVRHTAFDYSLG</sequence>
<dbReference type="GO" id="GO:0004034">
    <property type="term" value="F:aldose 1-epimerase activity"/>
    <property type="evidence" value="ECO:0007669"/>
    <property type="project" value="UniProtKB-EC"/>
</dbReference>
<gene>
    <name evidence="1" type="ORF">JCM19239_1744</name>
</gene>
<protein>
    <submittedName>
        <fullName evidence="1">Aldose 1-epimerase</fullName>
        <ecNumber evidence="1">5.1.3.3</ecNumber>
    </submittedName>
</protein>
<dbReference type="EC" id="5.1.3.3" evidence="1"/>
<keyword evidence="2" id="KW-1185">Reference proteome</keyword>
<name>A0ABQ0JPF1_9VIBR</name>
<reference evidence="2" key="1">
    <citation type="submission" date="2014-09" db="EMBL/GenBank/DDBJ databases">
        <title>Vibrio variabilis JCM 19239. (C206) whole genome shotgun sequence.</title>
        <authorList>
            <person name="Sawabe T."/>
            <person name="Meirelles P."/>
            <person name="Nakanishi M."/>
            <person name="Sayaka M."/>
            <person name="Hattori M."/>
            <person name="Ohkuma M."/>
        </authorList>
    </citation>
    <scope>NUCLEOTIDE SEQUENCE [LARGE SCALE GENOMIC DNA]</scope>
    <source>
        <strain evidence="2">JCM 19239</strain>
    </source>
</reference>
<dbReference type="InterPro" id="IPR008183">
    <property type="entry name" value="Aldose_1/G6P_1-epimerase"/>
</dbReference>
<dbReference type="PANTHER" id="PTHR10091">
    <property type="entry name" value="ALDOSE-1-EPIMERASE"/>
    <property type="match status" value="1"/>
</dbReference>
<proteinExistence type="predicted"/>
<dbReference type="PANTHER" id="PTHR10091:SF0">
    <property type="entry name" value="GALACTOSE MUTAROTASE"/>
    <property type="match status" value="1"/>
</dbReference>
<comment type="caution">
    <text evidence="1">The sequence shown here is derived from an EMBL/GenBank/DDBJ whole genome shotgun (WGS) entry which is preliminary data.</text>
</comment>
<organism evidence="1 2">
    <name type="scientific">Vibrio variabilis</name>
    <dbReference type="NCBI Taxonomy" id="990271"/>
    <lineage>
        <taxon>Bacteria</taxon>
        <taxon>Pseudomonadati</taxon>
        <taxon>Pseudomonadota</taxon>
        <taxon>Gammaproteobacteria</taxon>
        <taxon>Vibrionales</taxon>
        <taxon>Vibrionaceae</taxon>
        <taxon>Vibrio</taxon>
    </lineage>
</organism>
<dbReference type="SUPFAM" id="SSF74650">
    <property type="entry name" value="Galactose mutarotase-like"/>
    <property type="match status" value="1"/>
</dbReference>
<dbReference type="InterPro" id="IPR014718">
    <property type="entry name" value="GH-type_carb-bd"/>
</dbReference>
<evidence type="ECO:0000313" key="2">
    <source>
        <dbReference type="Proteomes" id="UP000029223"/>
    </source>
</evidence>
<dbReference type="Proteomes" id="UP000029223">
    <property type="component" value="Unassembled WGS sequence"/>
</dbReference>
<accession>A0ABQ0JPF1</accession>
<dbReference type="EMBL" id="BBMS01000087">
    <property type="protein sequence ID" value="GAL30215.1"/>
    <property type="molecule type" value="Genomic_DNA"/>
</dbReference>